<reference evidence="2" key="1">
    <citation type="journal article" date="2009" name="PLoS Genet.">
        <title>Sequencing, mapping, and analysis of 27,455 maize full-length cDNAs.</title>
        <authorList>
            <person name="Soderlund C."/>
            <person name="Descour A."/>
            <person name="Kudrna D."/>
            <person name="Bomhoff M."/>
            <person name="Boyd L."/>
            <person name="Currie J."/>
            <person name="Angelova A."/>
            <person name="Collura K."/>
            <person name="Wissotski M."/>
            <person name="Ashley E."/>
            <person name="Morrow D."/>
            <person name="Fernandes J."/>
            <person name="Walbot V."/>
            <person name="Yu Y."/>
        </authorList>
    </citation>
    <scope>NUCLEOTIDE SEQUENCE</scope>
    <source>
        <strain evidence="2">B73</strain>
    </source>
</reference>
<dbReference type="EMBL" id="BT084934">
    <property type="protein sequence ID" value="ACR35287.1"/>
    <property type="molecule type" value="mRNA"/>
</dbReference>
<accession>C4J287</accession>
<protein>
    <submittedName>
        <fullName evidence="2">Uncharacterized protein</fullName>
    </submittedName>
</protein>
<feature type="region of interest" description="Disordered" evidence="1">
    <location>
        <begin position="42"/>
        <end position="211"/>
    </location>
</feature>
<sequence>MDIYNTTPYISEALEARWDAPAAVVDEEAEVDGQVEVDAQDVGPEDGAEAHRRLQVRQPLDQRAARRPGRRPQGRVDQPVQQVGAHAQLQRVHGATTARPTAAAAATTRSSSASTTAAAASTTAAAPTRSSASTPTPTAPTTRSTPSTPTPTASTTTTTRSSTATAAWTRAGSAAPAAACVGEGEEEEVEGQQSGHFLRHGTTYCTQHSGS</sequence>
<proteinExistence type="evidence at transcript level"/>
<organism evidence="2">
    <name type="scientific">Zea mays</name>
    <name type="common">Maize</name>
    <dbReference type="NCBI Taxonomy" id="4577"/>
    <lineage>
        <taxon>Eukaryota</taxon>
        <taxon>Viridiplantae</taxon>
        <taxon>Streptophyta</taxon>
        <taxon>Embryophyta</taxon>
        <taxon>Tracheophyta</taxon>
        <taxon>Spermatophyta</taxon>
        <taxon>Magnoliopsida</taxon>
        <taxon>Liliopsida</taxon>
        <taxon>Poales</taxon>
        <taxon>Poaceae</taxon>
        <taxon>PACMAD clade</taxon>
        <taxon>Panicoideae</taxon>
        <taxon>Andropogonodae</taxon>
        <taxon>Andropogoneae</taxon>
        <taxon>Tripsacinae</taxon>
        <taxon>Zea</taxon>
    </lineage>
</organism>
<evidence type="ECO:0000256" key="1">
    <source>
        <dbReference type="SAM" id="MobiDB-lite"/>
    </source>
</evidence>
<reference evidence="2" key="2">
    <citation type="submission" date="2012-06" db="EMBL/GenBank/DDBJ databases">
        <authorList>
            <person name="Yu Y."/>
            <person name="Currie J."/>
            <person name="Lomeli R."/>
            <person name="Angelova A."/>
            <person name="Collura K."/>
            <person name="Wissotski M."/>
            <person name="Campos D."/>
            <person name="Kudrna D."/>
            <person name="Golser W."/>
            <person name="Ashely E."/>
            <person name="Descour A."/>
            <person name="Fernandes J."/>
            <person name="Soderlund C."/>
            <person name="Walbot V."/>
        </authorList>
    </citation>
    <scope>NUCLEOTIDE SEQUENCE</scope>
    <source>
        <strain evidence="2">B73</strain>
    </source>
</reference>
<dbReference type="AlphaFoldDB" id="C4J287"/>
<feature type="compositionally biased region" description="Low complexity" evidence="1">
    <location>
        <begin position="95"/>
        <end position="182"/>
    </location>
</feature>
<name>C4J287_MAIZE</name>
<evidence type="ECO:0000313" key="2">
    <source>
        <dbReference type="EMBL" id="ACR35287.1"/>
    </source>
</evidence>